<proteinExistence type="predicted"/>
<dbReference type="OrthoDB" id="4771662at2"/>
<accession>A0A6H9YY58</accession>
<comment type="caution">
    <text evidence="2">The sequence shown here is derived from an EMBL/GenBank/DDBJ whole genome shotgun (WGS) entry which is preliminary data.</text>
</comment>
<protein>
    <submittedName>
        <fullName evidence="2">Uncharacterized protein</fullName>
    </submittedName>
</protein>
<evidence type="ECO:0000313" key="2">
    <source>
        <dbReference type="EMBL" id="KAB2345184.1"/>
    </source>
</evidence>
<evidence type="ECO:0000313" key="3">
    <source>
        <dbReference type="Proteomes" id="UP000468735"/>
    </source>
</evidence>
<sequence length="181" mass="20908">MRFEYGSAYDDDAANEGRPAHEVEAERRRDMALAHGAGTRSVSEAARLVYLRYSPDSSSRQVLLLLGKRNWGSLDFDVCPRCRRAHIWSLTLPAVMKGEGFEARMVRIALAKVPDDHRWTLGGMAGEAQRFWPGGTRPVRAREPDELCEHLKRRQPGKLRDLWARVRYWRLTGQLHWPDWL</sequence>
<dbReference type="AlphaFoldDB" id="A0A6H9YY58"/>
<dbReference type="Proteomes" id="UP000468735">
    <property type="component" value="Unassembled WGS sequence"/>
</dbReference>
<dbReference type="EMBL" id="WBMT01000014">
    <property type="protein sequence ID" value="KAB2345184.1"/>
    <property type="molecule type" value="Genomic_DNA"/>
</dbReference>
<evidence type="ECO:0000256" key="1">
    <source>
        <dbReference type="SAM" id="MobiDB-lite"/>
    </source>
</evidence>
<keyword evidence="3" id="KW-1185">Reference proteome</keyword>
<dbReference type="RefSeq" id="WP_151564896.1">
    <property type="nucleotide sequence ID" value="NZ_WBMT01000014.1"/>
</dbReference>
<feature type="region of interest" description="Disordered" evidence="1">
    <location>
        <begin position="1"/>
        <end position="21"/>
    </location>
</feature>
<organism evidence="2 3">
    <name type="scientific">Actinomadura rudentiformis</name>
    <dbReference type="NCBI Taxonomy" id="359158"/>
    <lineage>
        <taxon>Bacteria</taxon>
        <taxon>Bacillati</taxon>
        <taxon>Actinomycetota</taxon>
        <taxon>Actinomycetes</taxon>
        <taxon>Streptosporangiales</taxon>
        <taxon>Thermomonosporaceae</taxon>
        <taxon>Actinomadura</taxon>
    </lineage>
</organism>
<name>A0A6H9YY58_9ACTN</name>
<gene>
    <name evidence="2" type="ORF">F8566_28360</name>
</gene>
<reference evidence="2 3" key="1">
    <citation type="submission" date="2019-09" db="EMBL/GenBank/DDBJ databases">
        <title>Actinomadura physcomitrii sp. nov., a novel actinomycete isolated from moss [Physcomitrium sphaericum (Ludw) Fuernr].</title>
        <authorList>
            <person name="Zhuang X."/>
            <person name="Liu C."/>
        </authorList>
    </citation>
    <scope>NUCLEOTIDE SEQUENCE [LARGE SCALE GENOMIC DNA]</scope>
    <source>
        <strain evidence="2 3">HMC1</strain>
    </source>
</reference>